<evidence type="ECO:0000313" key="2">
    <source>
        <dbReference type="Proteomes" id="UP000658514"/>
    </source>
</evidence>
<evidence type="ECO:0000313" key="1">
    <source>
        <dbReference type="EMBL" id="MBD2199425.1"/>
    </source>
</evidence>
<keyword evidence="2" id="KW-1185">Reference proteome</keyword>
<proteinExistence type="predicted"/>
<gene>
    <name evidence="1" type="ORF">H6G24_28755</name>
</gene>
<name>A0ABR8AIS4_9CYAN</name>
<sequence>MSTGVTPFYYPEQPDPSFQLQLEDSYFLVKLHDTQAFFEVDWLRNPLNKLSYLTLSSSIKSSFKENFSTESLHKISTIQNNIPCRLGIGSNLTEWLPVRASGSLEIQITYTALQDTPIKNLIAQIEPADLIAKLSLKPDLAVALKVSKFVGKLLSYLVQEGKQHQIFSLTSTLNIHELKTGYYVAIGSHKDEDLPSPQFLQIDKDGRLRDKSAESLLSRLSYVVIEVQGISKLGAESFREQPWWELLTTAKNIISNTPFDSESDRRKLNNEWLVTLKYVQTLASQQKSEVLKSEIQGVIASAQVEVDNKLKPQTIAESTRGDELQDELQDILGIETKQELQDLARNYQEALKISQQLLKQYNLSGD</sequence>
<accession>A0ABR8AIS4</accession>
<comment type="caution">
    <text evidence="1">The sequence shown here is derived from an EMBL/GenBank/DDBJ whole genome shotgun (WGS) entry which is preliminary data.</text>
</comment>
<dbReference type="Proteomes" id="UP000658514">
    <property type="component" value="Unassembled WGS sequence"/>
</dbReference>
<dbReference type="RefSeq" id="WP_190548908.1">
    <property type="nucleotide sequence ID" value="NZ_CAWPNO010000094.1"/>
</dbReference>
<protein>
    <submittedName>
        <fullName evidence="1">Uncharacterized protein</fullName>
    </submittedName>
</protein>
<organism evidence="1 2">
    <name type="scientific">Calothrix parietina FACHB-288</name>
    <dbReference type="NCBI Taxonomy" id="2692896"/>
    <lineage>
        <taxon>Bacteria</taxon>
        <taxon>Bacillati</taxon>
        <taxon>Cyanobacteriota</taxon>
        <taxon>Cyanophyceae</taxon>
        <taxon>Nostocales</taxon>
        <taxon>Calotrichaceae</taxon>
        <taxon>Calothrix</taxon>
    </lineage>
</organism>
<dbReference type="EMBL" id="JACJQH010000059">
    <property type="protein sequence ID" value="MBD2199425.1"/>
    <property type="molecule type" value="Genomic_DNA"/>
</dbReference>
<reference evidence="1 2" key="1">
    <citation type="journal article" date="2020" name="ISME J.">
        <title>Comparative genomics reveals insights into cyanobacterial evolution and habitat adaptation.</title>
        <authorList>
            <person name="Chen M.Y."/>
            <person name="Teng W.K."/>
            <person name="Zhao L."/>
            <person name="Hu C.X."/>
            <person name="Zhou Y.K."/>
            <person name="Han B.P."/>
            <person name="Song L.R."/>
            <person name="Shu W.S."/>
        </authorList>
    </citation>
    <scope>NUCLEOTIDE SEQUENCE [LARGE SCALE GENOMIC DNA]</scope>
    <source>
        <strain evidence="1 2">FACHB-288</strain>
    </source>
</reference>